<evidence type="ECO:0000259" key="2">
    <source>
        <dbReference type="Pfam" id="PF24837"/>
    </source>
</evidence>
<gene>
    <name evidence="3" type="ORF">CVS27_15750</name>
</gene>
<feature type="domain" description="AMIN-like" evidence="2">
    <location>
        <begin position="51"/>
        <end position="182"/>
    </location>
</feature>
<protein>
    <recommendedName>
        <fullName evidence="2">AMIN-like domain-containing protein</fullName>
    </recommendedName>
</protein>
<keyword evidence="4" id="KW-1185">Reference proteome</keyword>
<evidence type="ECO:0000313" key="3">
    <source>
        <dbReference type="EMBL" id="POH72435.1"/>
    </source>
</evidence>
<evidence type="ECO:0000313" key="4">
    <source>
        <dbReference type="Proteomes" id="UP000237061"/>
    </source>
</evidence>
<feature type="signal peptide" evidence="1">
    <location>
        <begin position="1"/>
        <end position="27"/>
    </location>
</feature>
<dbReference type="AlphaFoldDB" id="A0A2S3ZT56"/>
<name>A0A2S3ZT56_ARTGL</name>
<proteinExistence type="predicted"/>
<evidence type="ECO:0000256" key="1">
    <source>
        <dbReference type="SAM" id="SignalP"/>
    </source>
</evidence>
<comment type="caution">
    <text evidence="3">The sequence shown here is derived from an EMBL/GenBank/DDBJ whole genome shotgun (WGS) entry which is preliminary data.</text>
</comment>
<sequence length="184" mass="19450">MKIVKTWLAIVGLLLAFVVVAPAPAQAASTPYCGITWGSLAKASGSLTGASVTNVRAGRHACYDRMVIDLQGHANGFSVQYVASVSQPGSGFPVPLRGGADLHVVVLAPAYDQNTGMSTYNPANRNELVNTAGFATFRQVAMAGSYEGYTHIGVGVRARLPFRVFFLNGPGNTTRIVLDVAHQW</sequence>
<accession>A0A2S3ZT56</accession>
<dbReference type="RefSeq" id="WP_103466890.1">
    <property type="nucleotide sequence ID" value="NZ_PPXC01000014.1"/>
</dbReference>
<dbReference type="EMBL" id="PPXC01000014">
    <property type="protein sequence ID" value="POH72435.1"/>
    <property type="molecule type" value="Genomic_DNA"/>
</dbReference>
<dbReference type="InterPro" id="IPR056303">
    <property type="entry name" value="AMIN-like"/>
</dbReference>
<organism evidence="3 4">
    <name type="scientific">Arthrobacter glacialis</name>
    <dbReference type="NCBI Taxonomy" id="1664"/>
    <lineage>
        <taxon>Bacteria</taxon>
        <taxon>Bacillati</taxon>
        <taxon>Actinomycetota</taxon>
        <taxon>Actinomycetes</taxon>
        <taxon>Micrococcales</taxon>
        <taxon>Micrococcaceae</taxon>
        <taxon>Arthrobacter</taxon>
    </lineage>
</organism>
<dbReference type="Proteomes" id="UP000237061">
    <property type="component" value="Unassembled WGS sequence"/>
</dbReference>
<reference evidence="3 4" key="1">
    <citation type="submission" date="2018-01" db="EMBL/GenBank/DDBJ databases">
        <title>Arthrobacter sp. nov., from glaciers in China.</title>
        <authorList>
            <person name="Liu Q."/>
            <person name="Xin Y.-H."/>
        </authorList>
    </citation>
    <scope>NUCLEOTIDE SEQUENCE [LARGE SCALE GENOMIC DNA]</scope>
    <source>
        <strain evidence="3 4">HLT2-12-2</strain>
    </source>
</reference>
<keyword evidence="1" id="KW-0732">Signal</keyword>
<dbReference type="Pfam" id="PF24837">
    <property type="entry name" value="AMIN-like"/>
    <property type="match status" value="1"/>
</dbReference>
<feature type="chain" id="PRO_5015746406" description="AMIN-like domain-containing protein" evidence="1">
    <location>
        <begin position="28"/>
        <end position="184"/>
    </location>
</feature>